<evidence type="ECO:0000256" key="4">
    <source>
        <dbReference type="ARBA" id="ARBA00022475"/>
    </source>
</evidence>
<keyword evidence="6 10" id="KW-0812">Transmembrane</keyword>
<evidence type="ECO:0000256" key="7">
    <source>
        <dbReference type="ARBA" id="ARBA00022779"/>
    </source>
</evidence>
<comment type="subcellular location">
    <subcellularLocation>
        <location evidence="10">Cell inner membrane</location>
    </subcellularLocation>
    <subcellularLocation>
        <location evidence="2">Cell membrane</location>
        <topology evidence="2">Single-pass membrane protein</topology>
    </subcellularLocation>
</comment>
<dbReference type="GO" id="GO:0005886">
    <property type="term" value="C:plasma membrane"/>
    <property type="evidence" value="ECO:0007669"/>
    <property type="project" value="UniProtKB-SubCell"/>
</dbReference>
<dbReference type="Proteomes" id="UP001155220">
    <property type="component" value="Unassembled WGS sequence"/>
</dbReference>
<keyword evidence="4" id="KW-1003">Cell membrane</keyword>
<keyword evidence="8 10" id="KW-1133">Transmembrane helix</keyword>
<keyword evidence="11" id="KW-0966">Cell projection</keyword>
<dbReference type="GO" id="GO:0006935">
    <property type="term" value="P:chemotaxis"/>
    <property type="evidence" value="ECO:0007669"/>
    <property type="project" value="UniProtKB-KW"/>
</dbReference>
<evidence type="ECO:0000256" key="10">
    <source>
        <dbReference type="RuleBase" id="RU364125"/>
    </source>
</evidence>
<keyword evidence="7 10" id="KW-0283">Flagellar rotation</keyword>
<evidence type="ECO:0000256" key="1">
    <source>
        <dbReference type="ARBA" id="ARBA00002254"/>
    </source>
</evidence>
<proteinExistence type="inferred from homology"/>
<protein>
    <recommendedName>
        <fullName evidence="10">Flagellar protein FliL</fullName>
    </recommendedName>
</protein>
<evidence type="ECO:0000256" key="3">
    <source>
        <dbReference type="ARBA" id="ARBA00008281"/>
    </source>
</evidence>
<keyword evidence="11" id="KW-0282">Flagellum</keyword>
<comment type="similarity">
    <text evidence="3 10">Belongs to the FliL family.</text>
</comment>
<dbReference type="GO" id="GO:0009425">
    <property type="term" value="C:bacterial-type flagellum basal body"/>
    <property type="evidence" value="ECO:0007669"/>
    <property type="project" value="InterPro"/>
</dbReference>
<evidence type="ECO:0000313" key="12">
    <source>
        <dbReference type="Proteomes" id="UP001155220"/>
    </source>
</evidence>
<dbReference type="Pfam" id="PF03748">
    <property type="entry name" value="FliL"/>
    <property type="match status" value="1"/>
</dbReference>
<evidence type="ECO:0000256" key="5">
    <source>
        <dbReference type="ARBA" id="ARBA00022500"/>
    </source>
</evidence>
<evidence type="ECO:0000256" key="2">
    <source>
        <dbReference type="ARBA" id="ARBA00004162"/>
    </source>
</evidence>
<gene>
    <name evidence="11" type="ORF">MJ956_12470</name>
</gene>
<evidence type="ECO:0000256" key="8">
    <source>
        <dbReference type="ARBA" id="ARBA00022989"/>
    </source>
</evidence>
<accession>A0A9X2H8X5</accession>
<dbReference type="InterPro" id="IPR005503">
    <property type="entry name" value="FliL"/>
</dbReference>
<reference evidence="11" key="1">
    <citation type="submission" date="2022-03" db="EMBL/GenBank/DDBJ databases">
        <title>Aurantimonas Liuensis sp. Nov., isolated from the hadal seawater of the Mariana Trench.</title>
        <authorList>
            <person name="Liu R."/>
        </authorList>
    </citation>
    <scope>NUCLEOTIDE SEQUENCE</scope>
    <source>
        <strain evidence="11">LRZ36</strain>
    </source>
</reference>
<dbReference type="GO" id="GO:0071973">
    <property type="term" value="P:bacterial-type flagellum-dependent cell motility"/>
    <property type="evidence" value="ECO:0007669"/>
    <property type="project" value="InterPro"/>
</dbReference>
<evidence type="ECO:0000256" key="9">
    <source>
        <dbReference type="ARBA" id="ARBA00023136"/>
    </source>
</evidence>
<evidence type="ECO:0000256" key="6">
    <source>
        <dbReference type="ARBA" id="ARBA00022692"/>
    </source>
</evidence>
<keyword evidence="12" id="KW-1185">Reference proteome</keyword>
<feature type="transmembrane region" description="Helical" evidence="10">
    <location>
        <begin position="6"/>
        <end position="27"/>
    </location>
</feature>
<keyword evidence="5 10" id="KW-0145">Chemotaxis</keyword>
<name>A0A9X2H8X5_9HYPH</name>
<keyword evidence="9 10" id="KW-0472">Membrane</keyword>
<comment type="function">
    <text evidence="1 10">Controls the rotational direction of flagella during chemotaxis.</text>
</comment>
<sequence length="167" mass="17898">MKGDGLIPTAVAVVILTLVAGGGGAFLGSMLGEAGASPAEETKAAETPVETVVPSDDRSDMDLARAEHDETPLRLISLKPVLTNIYAPPRTWLRIEAALVMKDDGSVNPEVLAAEIESDTLAFLRSVQLAQIEGTRGLLHLREDLRERARLRSPAVIDYLIQTMVAE</sequence>
<organism evidence="11 12">
    <name type="scientific">Aurantimonas marianensis</name>
    <dbReference type="NCBI Taxonomy" id="2920428"/>
    <lineage>
        <taxon>Bacteria</taxon>
        <taxon>Pseudomonadati</taxon>
        <taxon>Pseudomonadota</taxon>
        <taxon>Alphaproteobacteria</taxon>
        <taxon>Hyphomicrobiales</taxon>
        <taxon>Aurantimonadaceae</taxon>
        <taxon>Aurantimonas</taxon>
    </lineage>
</organism>
<dbReference type="EMBL" id="JALHBS010000074">
    <property type="protein sequence ID" value="MCP3055948.1"/>
    <property type="molecule type" value="Genomic_DNA"/>
</dbReference>
<comment type="caution">
    <text evidence="11">The sequence shown here is derived from an EMBL/GenBank/DDBJ whole genome shotgun (WGS) entry which is preliminary data.</text>
</comment>
<keyword evidence="11" id="KW-0969">Cilium</keyword>
<evidence type="ECO:0000313" key="11">
    <source>
        <dbReference type="EMBL" id="MCP3055948.1"/>
    </source>
</evidence>
<dbReference type="RefSeq" id="WP_253964780.1">
    <property type="nucleotide sequence ID" value="NZ_JALHBS010000074.1"/>
</dbReference>
<dbReference type="AlphaFoldDB" id="A0A9X2H8X5"/>
<keyword evidence="10" id="KW-0997">Cell inner membrane</keyword>